<sequence>MDSKSCEVLGSTQKQEHSEEHQESTLNGVKEINMEKEPLQQLLNHVKGKSFANPENCFWGSSLYYGGPDEDYATSQVIKANQDEIKTEVKQLEEAMDPCNLEYTVRGNWWNGSLYY</sequence>
<evidence type="ECO:0000313" key="2">
    <source>
        <dbReference type="EMBL" id="ABK26698.1"/>
    </source>
</evidence>
<organism evidence="2">
    <name type="scientific">Picea sitchensis</name>
    <name type="common">Sitka spruce</name>
    <name type="synonym">Pinus sitchensis</name>
    <dbReference type="NCBI Taxonomy" id="3332"/>
    <lineage>
        <taxon>Eukaryota</taxon>
        <taxon>Viridiplantae</taxon>
        <taxon>Streptophyta</taxon>
        <taxon>Embryophyta</taxon>
        <taxon>Tracheophyta</taxon>
        <taxon>Spermatophyta</taxon>
        <taxon>Pinopsida</taxon>
        <taxon>Pinidae</taxon>
        <taxon>Conifers I</taxon>
        <taxon>Pinales</taxon>
        <taxon>Pinaceae</taxon>
        <taxon>Picea</taxon>
    </lineage>
</organism>
<feature type="compositionally biased region" description="Basic and acidic residues" evidence="1">
    <location>
        <begin position="14"/>
        <end position="23"/>
    </location>
</feature>
<protein>
    <submittedName>
        <fullName evidence="2">Uncharacterized protein</fullName>
    </submittedName>
</protein>
<evidence type="ECO:0000256" key="1">
    <source>
        <dbReference type="SAM" id="MobiDB-lite"/>
    </source>
</evidence>
<reference evidence="2" key="1">
    <citation type="journal article" date="2008" name="BMC Genomics">
        <title>A conifer genomics resource of 200,000 spruce (Picea spp.) ESTs and 6,464 high-quality, sequence-finished full-length cDNAs for Sitka spruce (Picea sitchensis).</title>
        <authorList>
            <person name="Ralph S.G."/>
            <person name="Chun H.J."/>
            <person name="Kolosova N."/>
            <person name="Cooper D."/>
            <person name="Oddy C."/>
            <person name="Ritland C.E."/>
            <person name="Kirkpatrick R."/>
            <person name="Moore R."/>
            <person name="Barber S."/>
            <person name="Holt R.A."/>
            <person name="Jones S.J."/>
            <person name="Marra M.A."/>
            <person name="Douglas C.J."/>
            <person name="Ritland K."/>
            <person name="Bohlmann J."/>
        </authorList>
    </citation>
    <scope>NUCLEOTIDE SEQUENCE</scope>
    <source>
        <tissue evidence="2">Bark</tissue>
    </source>
</reference>
<feature type="region of interest" description="Disordered" evidence="1">
    <location>
        <begin position="1"/>
        <end position="26"/>
    </location>
</feature>
<accession>A9P1D7</accession>
<dbReference type="EMBL" id="EF087458">
    <property type="protein sequence ID" value="ABK26698.1"/>
    <property type="molecule type" value="mRNA"/>
</dbReference>
<name>A9P1D7_PICSI</name>
<dbReference type="AlphaFoldDB" id="A9P1D7"/>
<proteinExistence type="evidence at transcript level"/>